<keyword evidence="1" id="KW-0472">Membrane</keyword>
<keyword evidence="1" id="KW-0812">Transmembrane</keyword>
<proteinExistence type="predicted"/>
<feature type="transmembrane region" description="Helical" evidence="1">
    <location>
        <begin position="64"/>
        <end position="82"/>
    </location>
</feature>
<feature type="transmembrane region" description="Helical" evidence="1">
    <location>
        <begin position="39"/>
        <end position="58"/>
    </location>
</feature>
<evidence type="ECO:0000256" key="1">
    <source>
        <dbReference type="SAM" id="Phobius"/>
    </source>
</evidence>
<reference evidence="2 3" key="1">
    <citation type="submission" date="2019-02" db="EMBL/GenBank/DDBJ databases">
        <title>Deep-cultivation of Planctomycetes and their phenomic and genomic characterization uncovers novel biology.</title>
        <authorList>
            <person name="Wiegand S."/>
            <person name="Jogler M."/>
            <person name="Boedeker C."/>
            <person name="Pinto D."/>
            <person name="Vollmers J."/>
            <person name="Rivas-Marin E."/>
            <person name="Kohn T."/>
            <person name="Peeters S.H."/>
            <person name="Heuer A."/>
            <person name="Rast P."/>
            <person name="Oberbeckmann S."/>
            <person name="Bunk B."/>
            <person name="Jeske O."/>
            <person name="Meyerdierks A."/>
            <person name="Storesund J.E."/>
            <person name="Kallscheuer N."/>
            <person name="Luecker S."/>
            <person name="Lage O.M."/>
            <person name="Pohl T."/>
            <person name="Merkel B.J."/>
            <person name="Hornburger P."/>
            <person name="Mueller R.-W."/>
            <person name="Bruemmer F."/>
            <person name="Labrenz M."/>
            <person name="Spormann A.M."/>
            <person name="Op Den Camp H."/>
            <person name="Overmann J."/>
            <person name="Amann R."/>
            <person name="Jetten M.S.M."/>
            <person name="Mascher T."/>
            <person name="Medema M.H."/>
            <person name="Devos D.P."/>
            <person name="Kaster A.-K."/>
            <person name="Ovreas L."/>
            <person name="Rohde M."/>
            <person name="Galperin M.Y."/>
            <person name="Jogler C."/>
        </authorList>
    </citation>
    <scope>NUCLEOTIDE SEQUENCE [LARGE SCALE GENOMIC DNA]</scope>
    <source>
        <strain evidence="2 3">Enr8</strain>
    </source>
</reference>
<dbReference type="Proteomes" id="UP000318878">
    <property type="component" value="Unassembled WGS sequence"/>
</dbReference>
<sequence length="99" mass="10429">MRSPSSPRNTCFFDRRTMRRSGETTTTYARNLIQDSVRLGFFIGAGLGILAGAAVGVYMDENLLCQAVGLGAGGSLGALSGWRNGLKRARMAASQVSVG</sequence>
<dbReference type="EMBL" id="SJPF01000001">
    <property type="protein sequence ID" value="TWT38623.1"/>
    <property type="molecule type" value="Genomic_DNA"/>
</dbReference>
<protein>
    <submittedName>
        <fullName evidence="2">Uncharacterized protein</fullName>
    </submittedName>
</protein>
<gene>
    <name evidence="2" type="ORF">Enr8_03160</name>
</gene>
<name>A0A5C5VKU8_9BACT</name>
<organism evidence="2 3">
    <name type="scientific">Blastopirellula retiformator</name>
    <dbReference type="NCBI Taxonomy" id="2527970"/>
    <lineage>
        <taxon>Bacteria</taxon>
        <taxon>Pseudomonadati</taxon>
        <taxon>Planctomycetota</taxon>
        <taxon>Planctomycetia</taxon>
        <taxon>Pirellulales</taxon>
        <taxon>Pirellulaceae</taxon>
        <taxon>Blastopirellula</taxon>
    </lineage>
</organism>
<evidence type="ECO:0000313" key="3">
    <source>
        <dbReference type="Proteomes" id="UP000318878"/>
    </source>
</evidence>
<evidence type="ECO:0000313" key="2">
    <source>
        <dbReference type="EMBL" id="TWT38623.1"/>
    </source>
</evidence>
<dbReference type="AlphaFoldDB" id="A0A5C5VKU8"/>
<comment type="caution">
    <text evidence="2">The sequence shown here is derived from an EMBL/GenBank/DDBJ whole genome shotgun (WGS) entry which is preliminary data.</text>
</comment>
<accession>A0A5C5VKU8</accession>
<keyword evidence="1" id="KW-1133">Transmembrane helix</keyword>
<keyword evidence="3" id="KW-1185">Reference proteome</keyword>